<keyword evidence="10" id="KW-1185">Reference proteome</keyword>
<dbReference type="PANTHER" id="PTHR45799">
    <property type="entry name" value="RETICULON-LIKE PROTEIN"/>
    <property type="match status" value="1"/>
</dbReference>
<evidence type="ECO:0000256" key="3">
    <source>
        <dbReference type="ARBA" id="ARBA00022824"/>
    </source>
</evidence>
<accession>A0A4E9FPP8</accession>
<dbReference type="RefSeq" id="XP_001902467.1">
    <property type="nucleotide sequence ID" value="XM_001902432.1"/>
</dbReference>
<feature type="transmembrane region" description="Helical" evidence="6">
    <location>
        <begin position="30"/>
        <end position="50"/>
    </location>
</feature>
<reference evidence="9" key="3">
    <citation type="submission" date="2019-04" db="EMBL/GenBank/DDBJ databases">
        <authorList>
            <person name="Howe K."/>
            <person name="Paulini M."/>
            <person name="Williams G."/>
        </authorList>
    </citation>
    <scope>NUCLEOTIDE SEQUENCE [LARGE SCALE GENOMIC DNA]</scope>
    <source>
        <strain evidence="9">FR3</strain>
    </source>
</reference>
<evidence type="ECO:0000256" key="5">
    <source>
        <dbReference type="ARBA" id="ARBA00023136"/>
    </source>
</evidence>
<dbReference type="EMBL" id="CAAKNF010000195">
    <property type="protein sequence ID" value="VIO99024.1"/>
    <property type="molecule type" value="Genomic_DNA"/>
</dbReference>
<dbReference type="Gene3D" id="1.20.5.2480">
    <property type="match status" value="1"/>
</dbReference>
<dbReference type="OrthoDB" id="567788at2759"/>
<sequence>MADSRAGSPAIFDILFNAVYTLISLTTRTILRFGLTTALIASVLITLHHAGQFSKRALFQRQDVLDIVYWRDPKKSGAILAITLLALLVLAKFPLIAVLSYVGLSVLGGTLGFRIYKLIEAQIRKTDGGNPYRTYLEDREFHLPKEKVHQQMDALIEHVQFIGNKLRRLFLVESIVDSIKFGLLLWALTYVSCWFSGLSLLILAILAVFTIPKVYEVYHEPIDRNIFIAKQHIDNANKMISEKIPFLTKSTAAAAEISHEKSY</sequence>
<feature type="transmembrane region" description="Helical" evidence="6">
    <location>
        <begin position="194"/>
        <end position="215"/>
    </location>
</feature>
<accession>A0A1P6C838</accession>
<dbReference type="InterPro" id="IPR046964">
    <property type="entry name" value="RTN1-4"/>
</dbReference>
<keyword evidence="3 6" id="KW-0256">Endoplasmic reticulum</keyword>
<keyword evidence="5 6" id="KW-0472">Membrane</keyword>
<dbReference type="Pfam" id="PF02453">
    <property type="entry name" value="Reticulon"/>
    <property type="match status" value="1"/>
</dbReference>
<evidence type="ECO:0000313" key="8">
    <source>
        <dbReference type="EMBL" id="CRZ25184.1"/>
    </source>
</evidence>
<evidence type="ECO:0000313" key="11">
    <source>
        <dbReference type="WBParaSite" id="Bm6202b.1"/>
    </source>
</evidence>
<feature type="domain" description="Reticulon" evidence="7">
    <location>
        <begin position="64"/>
        <end position="263"/>
    </location>
</feature>
<protein>
    <recommendedName>
        <fullName evidence="6">Reticulon-like protein</fullName>
    </recommendedName>
</protein>
<dbReference type="InterPro" id="IPR003388">
    <property type="entry name" value="Reticulon"/>
</dbReference>
<organism evidence="8">
    <name type="scientific">Brugia malayi</name>
    <name type="common">Filarial nematode worm</name>
    <dbReference type="NCBI Taxonomy" id="6279"/>
    <lineage>
        <taxon>Eukaryota</taxon>
        <taxon>Metazoa</taxon>
        <taxon>Ecdysozoa</taxon>
        <taxon>Nematoda</taxon>
        <taxon>Chromadorea</taxon>
        <taxon>Rhabditida</taxon>
        <taxon>Spirurina</taxon>
        <taxon>Spiruromorpha</taxon>
        <taxon>Filarioidea</taxon>
        <taxon>Onchocercidae</taxon>
        <taxon>Brugia</taxon>
    </lineage>
</organism>
<evidence type="ECO:0000256" key="1">
    <source>
        <dbReference type="ARBA" id="ARBA00004477"/>
    </source>
</evidence>
<keyword evidence="2 6" id="KW-0812">Transmembrane</keyword>
<dbReference type="Proteomes" id="UP000006672">
    <property type="component" value="Unassembled WGS sequence"/>
</dbReference>
<evidence type="ECO:0000256" key="6">
    <source>
        <dbReference type="RuleBase" id="RU363132"/>
    </source>
</evidence>
<dbReference type="GO" id="GO:0030424">
    <property type="term" value="C:axon"/>
    <property type="evidence" value="ECO:0007669"/>
    <property type="project" value="TreeGrafter"/>
</dbReference>
<dbReference type="PANTHER" id="PTHR45799:SF2">
    <property type="entry name" value="RETICULON-LIKE PROTEIN"/>
    <property type="match status" value="1"/>
</dbReference>
<dbReference type="PROSITE" id="PS50845">
    <property type="entry name" value="RETICULON"/>
    <property type="match status" value="1"/>
</dbReference>
<dbReference type="GeneID" id="6105888"/>
<reference evidence="8" key="2">
    <citation type="submission" date="2012-12" db="EMBL/GenBank/DDBJ databases">
        <authorList>
            <consortium name="WormBase Consortium"/>
            <person name="Ghedin E."/>
            <person name="Paulini M."/>
        </authorList>
    </citation>
    <scope>NUCLEOTIDE SEQUENCE</scope>
    <source>
        <strain evidence="8">FR3</strain>
    </source>
</reference>
<name>A0A1P6C838_BRUMA</name>
<evidence type="ECO:0000256" key="4">
    <source>
        <dbReference type="ARBA" id="ARBA00022989"/>
    </source>
</evidence>
<keyword evidence="4 6" id="KW-1133">Transmembrane helix</keyword>
<dbReference type="GO" id="GO:0005789">
    <property type="term" value="C:endoplasmic reticulum membrane"/>
    <property type="evidence" value="ECO:0007669"/>
    <property type="project" value="UniProtKB-SubCell"/>
</dbReference>
<evidence type="ECO:0000313" key="9">
    <source>
        <dbReference type="EMBL" id="VIO99024.1"/>
    </source>
</evidence>
<evidence type="ECO:0000313" key="10">
    <source>
        <dbReference type="Proteomes" id="UP000006672"/>
    </source>
</evidence>
<comment type="subcellular location">
    <subcellularLocation>
        <location evidence="1 6">Endoplasmic reticulum membrane</location>
        <topology evidence="1 6">Multi-pass membrane protein</topology>
    </subcellularLocation>
</comment>
<dbReference type="KEGG" id="bmy:BM_BM6202"/>
<reference evidence="8 10" key="1">
    <citation type="journal article" date="2007" name="Science">
        <title>Draft genome of the filarial nematode parasite Brugia malayi.</title>
        <authorList>
            <person name="Ghedin E."/>
            <person name="Wang S."/>
            <person name="Spiro D."/>
            <person name="Caler E."/>
            <person name="Zhao Q."/>
            <person name="Crabtree J."/>
            <person name="Allen J.E."/>
            <person name="Delcher A.L."/>
            <person name="Guiliano D.B."/>
            <person name="Miranda-Saavedra D."/>
            <person name="Angiuoli S.V."/>
            <person name="Creasy T."/>
            <person name="Amedeo P."/>
            <person name="Haas B."/>
            <person name="El-Sayed N.M."/>
            <person name="Wortman J.R."/>
            <person name="Feldblyum T."/>
            <person name="Tallon L."/>
            <person name="Schatz M."/>
            <person name="Shumway M."/>
            <person name="Koo H."/>
            <person name="Salzberg S.L."/>
            <person name="Schobel S."/>
            <person name="Pertea M."/>
            <person name="Pop M."/>
            <person name="White O."/>
            <person name="Barton G.J."/>
            <person name="Carlow C.K."/>
            <person name="Crawford M.J."/>
            <person name="Daub J."/>
            <person name="Dimmic M.W."/>
            <person name="Estes C.F."/>
            <person name="Foster J.M."/>
            <person name="Ganatra M."/>
            <person name="Gregory W.F."/>
            <person name="Johnson N.M."/>
            <person name="Jin J."/>
            <person name="Komuniecki R."/>
            <person name="Korf I."/>
            <person name="Kumar S."/>
            <person name="Laney S."/>
            <person name="Li B.W."/>
            <person name="Li W."/>
            <person name="Lindblom T.H."/>
            <person name="Lustigman S."/>
            <person name="Ma D."/>
            <person name="Maina C.V."/>
            <person name="Martin D.M."/>
            <person name="McCarter J.P."/>
            <person name="McReynolds L."/>
            <person name="Mitreva M."/>
            <person name="Nutman T.B."/>
            <person name="Parkinson J."/>
            <person name="Peregrin-Alvarez J.M."/>
            <person name="Poole C."/>
            <person name="Ren Q."/>
            <person name="Saunders L."/>
            <person name="Sluder A.E."/>
            <person name="Smith K."/>
            <person name="Stanke M."/>
            <person name="Unnasch T.R."/>
            <person name="Ware J."/>
            <person name="Wei A.D."/>
            <person name="Weil G."/>
            <person name="Williams D.J."/>
            <person name="Zhang Y."/>
            <person name="Williams S.A."/>
            <person name="Fraser-Liggett C."/>
            <person name="Slatko B."/>
            <person name="Blaxter M.L."/>
            <person name="Scott A.L."/>
        </authorList>
    </citation>
    <scope>NUCLEOTIDE SEQUENCE</scope>
    <source>
        <strain evidence="8 10">FR3</strain>
    </source>
</reference>
<dbReference type="EMBL" id="LN856998">
    <property type="protein sequence ID" value="CRZ25184.1"/>
    <property type="molecule type" value="Genomic_DNA"/>
</dbReference>
<dbReference type="AlphaFoldDB" id="A0A1P6C838"/>
<gene>
    <name evidence="8" type="primary">Bma-ret-1</name>
    <name evidence="9" type="synonym">Bm6202</name>
    <name evidence="9" type="ORF">BM_BM6202</name>
    <name evidence="8" type="ORF">BM_Bm6202</name>
</gene>
<feature type="transmembrane region" description="Helical" evidence="6">
    <location>
        <begin position="78"/>
        <end position="107"/>
    </location>
</feature>
<dbReference type="WBParaSite" id="Bm6202b.1">
    <property type="protein sequence ID" value="Bm6202b.1"/>
    <property type="gene ID" value="WBGene00226463"/>
</dbReference>
<evidence type="ECO:0000259" key="7">
    <source>
        <dbReference type="PROSITE" id="PS50845"/>
    </source>
</evidence>
<evidence type="ECO:0000256" key="2">
    <source>
        <dbReference type="ARBA" id="ARBA00022692"/>
    </source>
</evidence>
<proteinExistence type="predicted"/>
<reference evidence="11" key="4">
    <citation type="submission" date="2022-04" db="UniProtKB">
        <authorList>
            <consortium name="WormBaseParasite"/>
        </authorList>
    </citation>
    <scope>IDENTIFICATION</scope>
</reference>
<dbReference type="CTD" id="6105888"/>